<evidence type="ECO:0000256" key="2">
    <source>
        <dbReference type="ARBA" id="ARBA00007658"/>
    </source>
</evidence>
<dbReference type="GO" id="GO:0004571">
    <property type="term" value="F:mannosyl-oligosaccharide 1,2-alpha-mannosidase activity"/>
    <property type="evidence" value="ECO:0007669"/>
    <property type="project" value="InterPro"/>
</dbReference>
<keyword evidence="5" id="KW-0326">Glycosidase</keyword>
<dbReference type="Gene3D" id="1.50.10.10">
    <property type="match status" value="1"/>
</dbReference>
<dbReference type="InterPro" id="IPR036026">
    <property type="entry name" value="Seven-hairpin_glycosidases"/>
</dbReference>
<dbReference type="PANTHER" id="PTHR45679:SF2">
    <property type="entry name" value="ER DEGRADATION-ENHANCING ALPHA-MANNOSIDASE-LIKE PROTEIN 3"/>
    <property type="match status" value="1"/>
</dbReference>
<proteinExistence type="inferred from homology"/>
<dbReference type="InterPro" id="IPR044674">
    <property type="entry name" value="EDEM1/2/3"/>
</dbReference>
<protein>
    <recommendedName>
        <fullName evidence="5">alpha-1,2-Mannosidase</fullName>
        <ecNumber evidence="5">3.2.1.-</ecNumber>
    </recommendedName>
</protein>
<dbReference type="PANTHER" id="PTHR45679">
    <property type="entry name" value="ER DEGRADATION-ENHANCING ALPHA-MANNOSIDASE-LIKE PROTEIN 2"/>
    <property type="match status" value="1"/>
</dbReference>
<evidence type="ECO:0000313" key="7">
    <source>
        <dbReference type="Proteomes" id="UP000663868"/>
    </source>
</evidence>
<dbReference type="GO" id="GO:1904380">
    <property type="term" value="P:endoplasmic reticulum mannose trimming"/>
    <property type="evidence" value="ECO:0007669"/>
    <property type="project" value="InterPro"/>
</dbReference>
<keyword evidence="5" id="KW-0378">Hydrolase</keyword>
<dbReference type="Pfam" id="PF01532">
    <property type="entry name" value="Glyco_hydro_47"/>
    <property type="match status" value="1"/>
</dbReference>
<evidence type="ECO:0000256" key="3">
    <source>
        <dbReference type="ARBA" id="ARBA00022824"/>
    </source>
</evidence>
<feature type="non-terminal residue" evidence="6">
    <location>
        <position position="194"/>
    </location>
</feature>
<keyword evidence="3" id="KW-0256">Endoplasmic reticulum</keyword>
<accession>A0A820MKZ4</accession>
<reference evidence="6" key="1">
    <citation type="submission" date="2021-02" db="EMBL/GenBank/DDBJ databases">
        <authorList>
            <person name="Nowell W R."/>
        </authorList>
    </citation>
    <scope>NUCLEOTIDE SEQUENCE</scope>
</reference>
<dbReference type="GO" id="GO:0016020">
    <property type="term" value="C:membrane"/>
    <property type="evidence" value="ECO:0007669"/>
    <property type="project" value="InterPro"/>
</dbReference>
<dbReference type="InterPro" id="IPR001382">
    <property type="entry name" value="Glyco_hydro_47"/>
</dbReference>
<dbReference type="GO" id="GO:0044322">
    <property type="term" value="C:endoplasmic reticulum quality control compartment"/>
    <property type="evidence" value="ECO:0007669"/>
    <property type="project" value="GOC"/>
</dbReference>
<comment type="subcellular location">
    <subcellularLocation>
        <location evidence="1">Endoplasmic reticulum</location>
    </subcellularLocation>
</comment>
<dbReference type="PRINTS" id="PR00747">
    <property type="entry name" value="GLYHDRLASE47"/>
</dbReference>
<dbReference type="AlphaFoldDB" id="A0A820MKZ4"/>
<dbReference type="EC" id="3.2.1.-" evidence="5"/>
<evidence type="ECO:0000313" key="6">
    <source>
        <dbReference type="EMBL" id="CAF4374240.1"/>
    </source>
</evidence>
<feature type="non-terminal residue" evidence="6">
    <location>
        <position position="1"/>
    </location>
</feature>
<evidence type="ECO:0000256" key="1">
    <source>
        <dbReference type="ARBA" id="ARBA00004240"/>
    </source>
</evidence>
<dbReference type="Proteomes" id="UP000663868">
    <property type="component" value="Unassembled WGS sequence"/>
</dbReference>
<comment type="similarity">
    <text evidence="2 5">Belongs to the glycosyl hydrolase 47 family.</text>
</comment>
<dbReference type="GO" id="GO:0005975">
    <property type="term" value="P:carbohydrate metabolic process"/>
    <property type="evidence" value="ECO:0007669"/>
    <property type="project" value="InterPro"/>
</dbReference>
<dbReference type="SUPFAM" id="SSF48225">
    <property type="entry name" value="Seven-hairpin glycosidases"/>
    <property type="match status" value="1"/>
</dbReference>
<evidence type="ECO:0000256" key="5">
    <source>
        <dbReference type="RuleBase" id="RU361193"/>
    </source>
</evidence>
<keyword evidence="4" id="KW-0325">Glycoprotein</keyword>
<dbReference type="EMBL" id="CAJOBB010021218">
    <property type="protein sequence ID" value="CAF4374240.1"/>
    <property type="molecule type" value="Genomic_DNA"/>
</dbReference>
<evidence type="ECO:0000256" key="4">
    <source>
        <dbReference type="ARBA" id="ARBA00023180"/>
    </source>
</evidence>
<gene>
    <name evidence="6" type="ORF">KXQ929_LOCUS49534</name>
</gene>
<organism evidence="6 7">
    <name type="scientific">Adineta steineri</name>
    <dbReference type="NCBI Taxonomy" id="433720"/>
    <lineage>
        <taxon>Eukaryota</taxon>
        <taxon>Metazoa</taxon>
        <taxon>Spiralia</taxon>
        <taxon>Gnathifera</taxon>
        <taxon>Rotifera</taxon>
        <taxon>Eurotatoria</taxon>
        <taxon>Bdelloidea</taxon>
        <taxon>Adinetida</taxon>
        <taxon>Adinetidae</taxon>
        <taxon>Adineta</taxon>
    </lineage>
</organism>
<comment type="caution">
    <text evidence="6">The sequence shown here is derived from an EMBL/GenBank/DDBJ whole genome shotgun (WGS) entry which is preliminary data.</text>
</comment>
<sequence length="194" mass="22584">GAGIDSYYEYLFKAYVLLGESNTDYLTRFQQHYSSIMSYVQQGVAMVNVHMHQPYRLAKNHMDALLAFWPGLQVMTGDLKPAVELHEMLYQVVKKHKFLPEAFTTDYRIHWNSHPLRPEFVESTYFLYKATGDPHYLEVGRTILTNLEEHARVPCGYAAISDVSTGQKEDRMDSFVLAETFKYLYLLFDSIPHR</sequence>
<name>A0A820MKZ4_9BILA</name>
<dbReference type="GO" id="GO:0005509">
    <property type="term" value="F:calcium ion binding"/>
    <property type="evidence" value="ECO:0007669"/>
    <property type="project" value="InterPro"/>
</dbReference>
<dbReference type="InterPro" id="IPR012341">
    <property type="entry name" value="6hp_glycosidase-like_sf"/>
</dbReference>